<dbReference type="GO" id="GO:0004527">
    <property type="term" value="F:exonuclease activity"/>
    <property type="evidence" value="ECO:0007669"/>
    <property type="project" value="UniProtKB-KW"/>
</dbReference>
<protein>
    <submittedName>
        <fullName evidence="3">Endonuclease/exonuclease/phosphatase family protein</fullName>
    </submittedName>
</protein>
<evidence type="ECO:0000313" key="3">
    <source>
        <dbReference type="EMBL" id="EFM84202.1"/>
    </source>
</evidence>
<dbReference type="HOGENOM" id="CLU_086635_0_0_9"/>
<gene>
    <name evidence="3" type="ORF">HMPREF9498_00177</name>
</gene>
<dbReference type="PANTHER" id="PTHR15822:SF23">
    <property type="entry name" value="ENDONUCLEASE_EXONUCLEASE_PHOSPHATASE FAMILY PROTEIN"/>
    <property type="match status" value="1"/>
</dbReference>
<evidence type="ECO:0000256" key="1">
    <source>
        <dbReference type="ARBA" id="ARBA00022801"/>
    </source>
</evidence>
<dbReference type="InterPro" id="IPR051547">
    <property type="entry name" value="TDP2-like"/>
</dbReference>
<evidence type="ECO:0000313" key="4">
    <source>
        <dbReference type="Proteomes" id="UP000004846"/>
    </source>
</evidence>
<dbReference type="GO" id="GO:0004519">
    <property type="term" value="F:endonuclease activity"/>
    <property type="evidence" value="ECO:0007669"/>
    <property type="project" value="UniProtKB-KW"/>
</dbReference>
<dbReference type="InterPro" id="IPR036691">
    <property type="entry name" value="Endo/exonu/phosph_ase_sf"/>
</dbReference>
<keyword evidence="3" id="KW-0255">Endonuclease</keyword>
<proteinExistence type="predicted"/>
<sequence length="274" mass="31177">MNLLTINTHSWLEEEPLKKLEEIAKVILSSESEIIALQEVNQKVASKKVPLEQLTTFCPVATQTPVHEDNFAYLIVQYLAEKGQHYYWSWEMSHIGYAIYEEGNALLSKCPLTSEALLISESQEPTNYRTRKILVAETESSKGTLTVVSGHFSWWETPCTGFAYEWLQLEKYLAMGQQPLVILGDLNNPAGTTGYQLVENSYLPIQDAFVVAEETSGEATVEKKIDGWEENEAALRIDYAFVPKQWHVRKYEVIFDGRKTPIVSDHFGLLIQLK</sequence>
<dbReference type="PANTHER" id="PTHR15822">
    <property type="entry name" value="TRAF AND TNF RECEPTOR-ASSOCIATED PROTEIN"/>
    <property type="match status" value="1"/>
</dbReference>
<comment type="caution">
    <text evidence="3">The sequence shown here is derived from an EMBL/GenBank/DDBJ whole genome shotgun (WGS) entry which is preliminary data.</text>
</comment>
<keyword evidence="3" id="KW-0269">Exonuclease</keyword>
<accession>A0A125W9E9</accession>
<evidence type="ECO:0000259" key="2">
    <source>
        <dbReference type="Pfam" id="PF03372"/>
    </source>
</evidence>
<dbReference type="InterPro" id="IPR005135">
    <property type="entry name" value="Endo/exonuclease/phosphatase"/>
</dbReference>
<dbReference type="SUPFAM" id="SSF56219">
    <property type="entry name" value="DNase I-like"/>
    <property type="match status" value="1"/>
</dbReference>
<dbReference type="Gene3D" id="3.60.10.10">
    <property type="entry name" value="Endonuclease/exonuclease/phosphatase"/>
    <property type="match status" value="1"/>
</dbReference>
<dbReference type="AlphaFoldDB" id="A0A125W9E9"/>
<dbReference type="RefSeq" id="WP_002355847.1">
    <property type="nucleotide sequence ID" value="NZ_GL454411.1"/>
</dbReference>
<feature type="domain" description="Endonuclease/exonuclease/phosphatase" evidence="2">
    <location>
        <begin position="19"/>
        <end position="266"/>
    </location>
</feature>
<name>A0A125W9E9_ENTFL</name>
<organism evidence="3 4">
    <name type="scientific">Enterococcus faecalis TX4248</name>
    <dbReference type="NCBI Taxonomy" id="749495"/>
    <lineage>
        <taxon>Bacteria</taxon>
        <taxon>Bacillati</taxon>
        <taxon>Bacillota</taxon>
        <taxon>Bacilli</taxon>
        <taxon>Lactobacillales</taxon>
        <taxon>Enterococcaceae</taxon>
        <taxon>Enterococcus</taxon>
    </lineage>
</organism>
<keyword evidence="3" id="KW-0540">Nuclease</keyword>
<dbReference type="EMBL" id="AEBR01000005">
    <property type="protein sequence ID" value="EFM84202.1"/>
    <property type="molecule type" value="Genomic_DNA"/>
</dbReference>
<keyword evidence="1" id="KW-0378">Hydrolase</keyword>
<dbReference type="Proteomes" id="UP000004846">
    <property type="component" value="Unassembled WGS sequence"/>
</dbReference>
<dbReference type="Pfam" id="PF03372">
    <property type="entry name" value="Exo_endo_phos"/>
    <property type="match status" value="1"/>
</dbReference>
<dbReference type="CDD" id="cd09079">
    <property type="entry name" value="RgfB-like"/>
    <property type="match status" value="1"/>
</dbReference>
<reference evidence="3 4" key="1">
    <citation type="submission" date="2010-07" db="EMBL/GenBank/DDBJ databases">
        <authorList>
            <person name="Sid Ahmed O."/>
        </authorList>
    </citation>
    <scope>NUCLEOTIDE SEQUENCE [LARGE SCALE GENOMIC DNA]</scope>
    <source>
        <strain evidence="3 4">TX4248</strain>
    </source>
</reference>